<reference evidence="2 3" key="1">
    <citation type="submission" date="2016-10" db="EMBL/GenBank/DDBJ databases">
        <authorList>
            <person name="Cai Z."/>
        </authorList>
    </citation>
    <scope>NUCLEOTIDE SEQUENCE [LARGE SCALE GENOMIC DNA]</scope>
</reference>
<name>A0A383VHI3_TETOB</name>
<evidence type="ECO:0000313" key="2">
    <source>
        <dbReference type="EMBL" id="SZX64269.1"/>
    </source>
</evidence>
<dbReference type="EMBL" id="FNXT01000389">
    <property type="protein sequence ID" value="SZX64269.1"/>
    <property type="molecule type" value="Genomic_DNA"/>
</dbReference>
<accession>A0A383VHI3</accession>
<feature type="signal peptide" evidence="1">
    <location>
        <begin position="1"/>
        <end position="27"/>
    </location>
</feature>
<dbReference type="Proteomes" id="UP000256970">
    <property type="component" value="Unassembled WGS sequence"/>
</dbReference>
<sequence>MMSATAARRRQRLVFCLLAALWCSSSAAQPSENPLDFLLISPGVSEAFMDGVKQAKPATTCYVTIELNCPRGRVQCN</sequence>
<proteinExistence type="predicted"/>
<evidence type="ECO:0000256" key="1">
    <source>
        <dbReference type="SAM" id="SignalP"/>
    </source>
</evidence>
<evidence type="ECO:0000313" key="3">
    <source>
        <dbReference type="Proteomes" id="UP000256970"/>
    </source>
</evidence>
<keyword evidence="1" id="KW-0732">Signal</keyword>
<organism evidence="2 3">
    <name type="scientific">Tetradesmus obliquus</name>
    <name type="common">Green alga</name>
    <name type="synonym">Acutodesmus obliquus</name>
    <dbReference type="NCBI Taxonomy" id="3088"/>
    <lineage>
        <taxon>Eukaryota</taxon>
        <taxon>Viridiplantae</taxon>
        <taxon>Chlorophyta</taxon>
        <taxon>core chlorophytes</taxon>
        <taxon>Chlorophyceae</taxon>
        <taxon>CS clade</taxon>
        <taxon>Sphaeropleales</taxon>
        <taxon>Scenedesmaceae</taxon>
        <taxon>Tetradesmus</taxon>
    </lineage>
</organism>
<gene>
    <name evidence="2" type="ORF">BQ4739_LOCUS4785</name>
</gene>
<keyword evidence="3" id="KW-1185">Reference proteome</keyword>
<feature type="chain" id="PRO_5016871412" evidence="1">
    <location>
        <begin position="28"/>
        <end position="77"/>
    </location>
</feature>
<dbReference type="AlphaFoldDB" id="A0A383VHI3"/>
<protein>
    <submittedName>
        <fullName evidence="2">Uncharacterized protein</fullName>
    </submittedName>
</protein>